<feature type="compositionally biased region" description="Basic and acidic residues" evidence="1">
    <location>
        <begin position="233"/>
        <end position="246"/>
    </location>
</feature>
<feature type="compositionally biased region" description="Polar residues" evidence="1">
    <location>
        <begin position="223"/>
        <end position="232"/>
    </location>
</feature>
<keyword evidence="4" id="KW-1185">Reference proteome</keyword>
<dbReference type="Gene3D" id="3.40.50.150">
    <property type="entry name" value="Vaccinia Virus protein VP39"/>
    <property type="match status" value="1"/>
</dbReference>
<evidence type="ECO:0000313" key="3">
    <source>
        <dbReference type="EMBL" id="KLU03564.1"/>
    </source>
</evidence>
<dbReference type="AlphaFoldDB" id="A0A0J1EDD0"/>
<dbReference type="InterPro" id="IPR029063">
    <property type="entry name" value="SAM-dependent_MTases_sf"/>
</dbReference>
<dbReference type="PATRIC" id="fig|595434.4.peg.4233"/>
<dbReference type="STRING" id="595434.RISK_004461"/>
<accession>A0A0J1EDD0</accession>
<reference evidence="3" key="1">
    <citation type="submission" date="2015-05" db="EMBL/GenBank/DDBJ databases">
        <title>Permanent draft genome of Rhodopirellula islandicus K833.</title>
        <authorList>
            <person name="Kizina J."/>
            <person name="Richter M."/>
            <person name="Glockner F.O."/>
            <person name="Harder J."/>
        </authorList>
    </citation>
    <scope>NUCLEOTIDE SEQUENCE [LARGE SCALE GENOMIC DNA]</scope>
    <source>
        <strain evidence="3">K833</strain>
    </source>
</reference>
<sequence length="246" mass="28647">MRGYDRLARWYWLLEKPVFRNELQRARMALLSELPPVARILMLGEGDGRLLAEVLRTQPHAFVTSVEQSPEMLRLQRERVLQWGASDRVRLVGQDATDWSAKGQTFACVITPFFLDCFREAELRCHLPKWLALVEPGGWFYHVDFVLPSSGWRRLRAKFWSGVMHRFFAWQTGLTSQSLIAVEPFLGVDKWSVHRTQVLNHGFLQARLYRRLPKQDGQVSSWSVTAESSGSETRQEFRLSRDLRKS</sequence>
<protein>
    <submittedName>
        <fullName evidence="3">Biosynthesis of ubiquinone</fullName>
    </submittedName>
</protein>
<dbReference type="SUPFAM" id="SSF53335">
    <property type="entry name" value="S-adenosyl-L-methionine-dependent methyltransferases"/>
    <property type="match status" value="1"/>
</dbReference>
<evidence type="ECO:0000313" key="4">
    <source>
        <dbReference type="Proteomes" id="UP000036367"/>
    </source>
</evidence>
<dbReference type="Pfam" id="PF13649">
    <property type="entry name" value="Methyltransf_25"/>
    <property type="match status" value="1"/>
</dbReference>
<feature type="region of interest" description="Disordered" evidence="1">
    <location>
        <begin position="223"/>
        <end position="246"/>
    </location>
</feature>
<keyword evidence="3" id="KW-0830">Ubiquinone</keyword>
<evidence type="ECO:0000259" key="2">
    <source>
        <dbReference type="Pfam" id="PF13649"/>
    </source>
</evidence>
<gene>
    <name evidence="3" type="ORF">RISK_004461</name>
</gene>
<feature type="domain" description="Methyltransferase" evidence="2">
    <location>
        <begin position="40"/>
        <end position="138"/>
    </location>
</feature>
<dbReference type="CDD" id="cd02440">
    <property type="entry name" value="AdoMet_MTases"/>
    <property type="match status" value="1"/>
</dbReference>
<dbReference type="EMBL" id="LECT01000036">
    <property type="protein sequence ID" value="KLU03564.1"/>
    <property type="molecule type" value="Genomic_DNA"/>
</dbReference>
<proteinExistence type="predicted"/>
<comment type="caution">
    <text evidence="3">The sequence shown here is derived from an EMBL/GenBank/DDBJ whole genome shotgun (WGS) entry which is preliminary data.</text>
</comment>
<organism evidence="3 4">
    <name type="scientific">Rhodopirellula islandica</name>
    <dbReference type="NCBI Taxonomy" id="595434"/>
    <lineage>
        <taxon>Bacteria</taxon>
        <taxon>Pseudomonadati</taxon>
        <taxon>Planctomycetota</taxon>
        <taxon>Planctomycetia</taxon>
        <taxon>Pirellulales</taxon>
        <taxon>Pirellulaceae</taxon>
        <taxon>Rhodopirellula</taxon>
    </lineage>
</organism>
<name>A0A0J1EDD0_RHOIS</name>
<dbReference type="Proteomes" id="UP000036367">
    <property type="component" value="Unassembled WGS sequence"/>
</dbReference>
<evidence type="ECO:0000256" key="1">
    <source>
        <dbReference type="SAM" id="MobiDB-lite"/>
    </source>
</evidence>
<dbReference type="InterPro" id="IPR041698">
    <property type="entry name" value="Methyltransf_25"/>
</dbReference>